<sequence length="478" mass="55879">MFCVISQRCFAFPRKDVLRYLAKMFCVPSQRCFALSRKDVLRSLAKLFCVPSQRCFAFPRKDVLRSLAKMFCVISQINTFCSKQHFLFLHFRLLAFTMDGFIELYFELGLKYKDICSMLSLRHGFDISERHLKRILREKGLSRRKRYSALAVLVDFIQNQLQFSGQLHGYRWMYTKCRENGLRVRKEDVRFVLKELDPVGVSVRRARRLRRRNYFAKGPNFIWHLDSYDKLKPYGVCINGCIDGFSRKIIWLNAYTTSSDPKLIGAYYMEAVERLGGCPRVVRGDLGTENGHVRDFQRFLYVSHEDESLDSYLEGASTANQRIEHWWGVLRKECVEFWISLFADLRDKGFFDGGFLDKSLLQFCCMGLIQDELDDTAQVWNAHTIRQSKNISSPSGRPNVMYGLPELYQTRDFLTSADSESIQLCKNECTFRRPIPCDPDVNSLCNIIMFESQLNVPRDPFQAVNLYMHLRDTIKTLL</sequence>
<evidence type="ECO:0000313" key="2">
    <source>
        <dbReference type="RefSeq" id="XP_073798491.1"/>
    </source>
</evidence>
<keyword evidence="1" id="KW-1185">Reference proteome</keyword>
<gene>
    <name evidence="2" type="primary">LOC141380841</name>
</gene>
<proteinExistence type="predicted"/>
<dbReference type="Proteomes" id="UP000000437">
    <property type="component" value="Chromosome 25"/>
</dbReference>
<protein>
    <submittedName>
        <fullName evidence="2">Uncharacterized protein</fullName>
    </submittedName>
</protein>
<name>A0AC58IW93_DANRE</name>
<organism evidence="1 2">
    <name type="scientific">Danio rerio</name>
    <name type="common">Zebrafish</name>
    <name type="synonym">Brachydanio rerio</name>
    <dbReference type="NCBI Taxonomy" id="7955"/>
    <lineage>
        <taxon>Eukaryota</taxon>
        <taxon>Metazoa</taxon>
        <taxon>Chordata</taxon>
        <taxon>Craniata</taxon>
        <taxon>Vertebrata</taxon>
        <taxon>Euteleostomi</taxon>
        <taxon>Actinopterygii</taxon>
        <taxon>Neopterygii</taxon>
        <taxon>Teleostei</taxon>
        <taxon>Ostariophysi</taxon>
        <taxon>Cypriniformes</taxon>
        <taxon>Danionidae</taxon>
        <taxon>Danioninae</taxon>
        <taxon>Danio</taxon>
    </lineage>
</organism>
<accession>A0AC58IW93</accession>
<evidence type="ECO:0000313" key="1">
    <source>
        <dbReference type="Proteomes" id="UP000000437"/>
    </source>
</evidence>
<reference evidence="2" key="1">
    <citation type="submission" date="2025-08" db="UniProtKB">
        <authorList>
            <consortium name="RefSeq"/>
        </authorList>
    </citation>
    <scope>IDENTIFICATION</scope>
    <source>
        <strain evidence="2">Tuebingen</strain>
        <tissue evidence="2">Fibroblasts and whole tissue</tissue>
    </source>
</reference>
<dbReference type="RefSeq" id="XP_073798491.1">
    <property type="nucleotide sequence ID" value="XM_073942390.1"/>
</dbReference>